<dbReference type="Pfam" id="PF13620">
    <property type="entry name" value="CarboxypepD_reg"/>
    <property type="match status" value="1"/>
</dbReference>
<feature type="signal peptide" evidence="7">
    <location>
        <begin position="1"/>
        <end position="25"/>
    </location>
</feature>
<evidence type="ECO:0000313" key="10">
    <source>
        <dbReference type="Proteomes" id="UP000293925"/>
    </source>
</evidence>
<keyword evidence="2" id="KW-0813">Transport</keyword>
<keyword evidence="7" id="KW-0732">Signal</keyword>
<sequence length="1054" mass="113575">MKKSLLLRLVLVIVAFVGITFSANAQVTSSSMTGTIKDAKGALPGASVKATHTPTGTVYSVSTNNDGRFVINNMRVGGPYIFEISFVGYAPEKVTGAMLKLGEPYLLNLVLSENGKQLQEVVVAGKRDAVFSSKKVGASTNVSKDQIQNLPSLSRSLQDFTRLTPQANGNSFGGINNRFNGLTIDGAVNNDAFGLGSTGAPGGQANTQPISLDAIQELQIVLAPFDVTNSNAIGGGVNAVTRSGSNTVEGSAYFFGRNQNTIGKSVDGTNTKALPFHNYTYGARIGAPIIKDKLFLFVSAERQTIVQPTTFNSGDVGAVSTAELLRIAKVAKDRYGYDAGGIDAFDAETRSDKLFARLDWNINSKNQLTLRHNYIKAYDDNISRSATAFRFASNLYRFNDQQNNSVLELRSAISSTLSNNLIIGYSRIRDTRATVGDLFPQIRINGLGTGSQAATLGSEASSTANELDQDIFEFTDNFKIFANKHTFTIGTHNEFYKIRNLFVNNLTGSYAWNNLADFEANTKPSAATSTSKVPGDPRPAARFSAAQLGFYFQDEIDAFKGFKLIAGLRVDVPLIFDTPLANPDVVATFPNYRTDQVPSGQILVSPRLSFNWDLTGDRSVQLRGGGGLLTSRAPFVWISNQFSGNGMLTSAVSAPVGTGTFIPDVNNQSAAGGVAGTTSQISLIDNNFKLPQVFRANLAVDFKLPGGVQATIEGLYSSTVNNISYKNLNIKPSVASINPSLSGGADTRPLFVNTTAGRVNGAKFTEVYLLQNTRSGSAYNVTAQLQKAFDMGLYASIAYTYGKSEDINSGFSSTASSGFGGVLISRDPQNPPLAYSNYDLRHRVVGALNYSIKYGRNKASATTFSLFYVGKSGTPFSYIYNGDLNGDNSISSGNPSNDLIFVPRTLNDIKLIPLAASGSLPAQSVAEQWAALDNYISNDPYLSKIRGQYSERNVARMPWEHQFDVRIMQDLGIVFKGTKNSLQLSVDIINVGNLINKDWGKSYFINNTAYSLINYVAANGGGFTFRAPTGGVPYALSSFLSRWQGQVGVRYNFN</sequence>
<evidence type="ECO:0000259" key="8">
    <source>
        <dbReference type="Pfam" id="PF25183"/>
    </source>
</evidence>
<keyword evidence="6" id="KW-0998">Cell outer membrane</keyword>
<dbReference type="Pfam" id="PF25183">
    <property type="entry name" value="OMP_b-brl_4"/>
    <property type="match status" value="2"/>
</dbReference>
<evidence type="ECO:0000256" key="7">
    <source>
        <dbReference type="SAM" id="SignalP"/>
    </source>
</evidence>
<organism evidence="9 10">
    <name type="scientific">Pedobacter psychrodurus</name>
    <dbReference type="NCBI Taxonomy" id="2530456"/>
    <lineage>
        <taxon>Bacteria</taxon>
        <taxon>Pseudomonadati</taxon>
        <taxon>Bacteroidota</taxon>
        <taxon>Sphingobacteriia</taxon>
        <taxon>Sphingobacteriales</taxon>
        <taxon>Sphingobacteriaceae</taxon>
        <taxon>Pedobacter</taxon>
    </lineage>
</organism>
<dbReference type="Gene3D" id="2.170.130.10">
    <property type="entry name" value="TonB-dependent receptor, plug domain"/>
    <property type="match status" value="1"/>
</dbReference>
<evidence type="ECO:0000256" key="6">
    <source>
        <dbReference type="ARBA" id="ARBA00023237"/>
    </source>
</evidence>
<dbReference type="Gene3D" id="2.60.40.1120">
    <property type="entry name" value="Carboxypeptidase-like, regulatory domain"/>
    <property type="match status" value="1"/>
</dbReference>
<dbReference type="GO" id="GO:0015344">
    <property type="term" value="F:siderophore uptake transmembrane transporter activity"/>
    <property type="evidence" value="ECO:0007669"/>
    <property type="project" value="TreeGrafter"/>
</dbReference>
<keyword evidence="3" id="KW-1134">Transmembrane beta strand</keyword>
<evidence type="ECO:0000256" key="3">
    <source>
        <dbReference type="ARBA" id="ARBA00022452"/>
    </source>
</evidence>
<reference evidence="9 10" key="1">
    <citation type="submission" date="2019-02" db="EMBL/GenBank/DDBJ databases">
        <title>Pedobacter sp. RP-3-21 sp. nov., isolated from Arctic soil.</title>
        <authorList>
            <person name="Dahal R.H."/>
        </authorList>
    </citation>
    <scope>NUCLEOTIDE SEQUENCE [LARGE SCALE GENOMIC DNA]</scope>
    <source>
        <strain evidence="9 10">RP-3-21</strain>
    </source>
</reference>
<dbReference type="InterPro" id="IPR037066">
    <property type="entry name" value="Plug_dom_sf"/>
</dbReference>
<feature type="chain" id="PRO_5020853482" evidence="7">
    <location>
        <begin position="26"/>
        <end position="1054"/>
    </location>
</feature>
<evidence type="ECO:0000313" key="9">
    <source>
        <dbReference type="EMBL" id="TCD17637.1"/>
    </source>
</evidence>
<keyword evidence="4" id="KW-0812">Transmembrane</keyword>
<keyword evidence="9" id="KW-0675">Receptor</keyword>
<dbReference type="Proteomes" id="UP000293925">
    <property type="component" value="Unassembled WGS sequence"/>
</dbReference>
<comment type="subcellular location">
    <subcellularLocation>
        <location evidence="1">Cell outer membrane</location>
        <topology evidence="1">Multi-pass membrane protein</topology>
    </subcellularLocation>
</comment>
<dbReference type="EMBL" id="SJSO01000029">
    <property type="protein sequence ID" value="TCD17637.1"/>
    <property type="molecule type" value="Genomic_DNA"/>
</dbReference>
<dbReference type="PANTHER" id="PTHR30069:SF46">
    <property type="entry name" value="OAR PROTEIN"/>
    <property type="match status" value="1"/>
</dbReference>
<comment type="caution">
    <text evidence="9">The sequence shown here is derived from an EMBL/GenBank/DDBJ whole genome shotgun (WGS) entry which is preliminary data.</text>
</comment>
<dbReference type="InterPro" id="IPR008969">
    <property type="entry name" value="CarboxyPept-like_regulatory"/>
</dbReference>
<evidence type="ECO:0000256" key="1">
    <source>
        <dbReference type="ARBA" id="ARBA00004571"/>
    </source>
</evidence>
<dbReference type="SUPFAM" id="SSF49464">
    <property type="entry name" value="Carboxypeptidase regulatory domain-like"/>
    <property type="match status" value="1"/>
</dbReference>
<dbReference type="OrthoDB" id="9768147at2"/>
<dbReference type="GO" id="GO:0044718">
    <property type="term" value="P:siderophore transmembrane transport"/>
    <property type="evidence" value="ECO:0007669"/>
    <property type="project" value="TreeGrafter"/>
</dbReference>
<dbReference type="SUPFAM" id="SSF56935">
    <property type="entry name" value="Porins"/>
    <property type="match status" value="1"/>
</dbReference>
<keyword evidence="10" id="KW-1185">Reference proteome</keyword>
<feature type="domain" description="TonB-dependent transporter Oar-like beta-barrel" evidence="8">
    <location>
        <begin position="348"/>
        <end position="996"/>
    </location>
</feature>
<dbReference type="RefSeq" id="WP_131534164.1">
    <property type="nucleotide sequence ID" value="NZ_SJSO01000029.1"/>
</dbReference>
<dbReference type="Gene3D" id="2.40.170.20">
    <property type="entry name" value="TonB-dependent receptor, beta-barrel domain"/>
    <property type="match status" value="1"/>
</dbReference>
<keyword evidence="5" id="KW-0472">Membrane</keyword>
<dbReference type="InterPro" id="IPR039426">
    <property type="entry name" value="TonB-dep_rcpt-like"/>
</dbReference>
<name>A0A4R0PH81_9SPHI</name>
<evidence type="ECO:0000256" key="2">
    <source>
        <dbReference type="ARBA" id="ARBA00022448"/>
    </source>
</evidence>
<dbReference type="InterPro" id="IPR057601">
    <property type="entry name" value="Oar-like_b-barrel"/>
</dbReference>
<evidence type="ECO:0000256" key="4">
    <source>
        <dbReference type="ARBA" id="ARBA00022692"/>
    </source>
</evidence>
<dbReference type="GO" id="GO:0009279">
    <property type="term" value="C:cell outer membrane"/>
    <property type="evidence" value="ECO:0007669"/>
    <property type="project" value="UniProtKB-SubCell"/>
</dbReference>
<protein>
    <submittedName>
        <fullName evidence="9">TonB-dependent receptor</fullName>
    </submittedName>
</protein>
<dbReference type="PANTHER" id="PTHR30069">
    <property type="entry name" value="TONB-DEPENDENT OUTER MEMBRANE RECEPTOR"/>
    <property type="match status" value="1"/>
</dbReference>
<gene>
    <name evidence="9" type="ORF">EZ456_22735</name>
</gene>
<proteinExistence type="predicted"/>
<feature type="domain" description="TonB-dependent transporter Oar-like beta-barrel" evidence="8">
    <location>
        <begin position="240"/>
        <end position="313"/>
    </location>
</feature>
<dbReference type="AlphaFoldDB" id="A0A4R0PH81"/>
<accession>A0A4R0PH81</accession>
<dbReference type="InterPro" id="IPR036942">
    <property type="entry name" value="Beta-barrel_TonB_sf"/>
</dbReference>
<evidence type="ECO:0000256" key="5">
    <source>
        <dbReference type="ARBA" id="ARBA00023136"/>
    </source>
</evidence>